<feature type="transmembrane region" description="Helical" evidence="6">
    <location>
        <begin position="341"/>
        <end position="366"/>
    </location>
</feature>
<evidence type="ECO:0000256" key="6">
    <source>
        <dbReference type="SAM" id="Phobius"/>
    </source>
</evidence>
<feature type="transmembrane region" description="Helical" evidence="6">
    <location>
        <begin position="220"/>
        <end position="246"/>
    </location>
</feature>
<keyword evidence="4 6" id="KW-1133">Transmembrane helix</keyword>
<evidence type="ECO:0000256" key="5">
    <source>
        <dbReference type="ARBA" id="ARBA00023136"/>
    </source>
</evidence>
<accession>A0AAP4B8N1</accession>
<feature type="transmembrane region" description="Helical" evidence="6">
    <location>
        <begin position="12"/>
        <end position="30"/>
    </location>
</feature>
<proteinExistence type="predicted"/>
<dbReference type="SUPFAM" id="SSF161070">
    <property type="entry name" value="SNF-like"/>
    <property type="match status" value="1"/>
</dbReference>
<dbReference type="PANTHER" id="PTHR42948:SF1">
    <property type="entry name" value="TRANSPORTER"/>
    <property type="match status" value="1"/>
</dbReference>
<protein>
    <submittedName>
        <fullName evidence="7">Sodium-dependent transporter</fullName>
    </submittedName>
</protein>
<dbReference type="InterPro" id="IPR037272">
    <property type="entry name" value="SNS_sf"/>
</dbReference>
<feature type="transmembrane region" description="Helical" evidence="6">
    <location>
        <begin position="308"/>
        <end position="329"/>
    </location>
</feature>
<comment type="subcellular location">
    <subcellularLocation>
        <location evidence="1">Membrane</location>
        <topology evidence="1">Multi-pass membrane protein</topology>
    </subcellularLocation>
</comment>
<dbReference type="PROSITE" id="PS50267">
    <property type="entry name" value="NA_NEUROTRAN_SYMP_3"/>
    <property type="match status" value="1"/>
</dbReference>
<keyword evidence="5 6" id="KW-0472">Membrane</keyword>
<feature type="transmembrane region" description="Helical" evidence="6">
    <location>
        <begin position="258"/>
        <end position="278"/>
    </location>
</feature>
<dbReference type="NCBIfam" id="NF037979">
    <property type="entry name" value="Na_transp"/>
    <property type="match status" value="1"/>
</dbReference>
<dbReference type="Pfam" id="PF00209">
    <property type="entry name" value="SNF"/>
    <property type="match status" value="2"/>
</dbReference>
<feature type="transmembrane region" description="Helical" evidence="6">
    <location>
        <begin position="150"/>
        <end position="168"/>
    </location>
</feature>
<feature type="transmembrane region" description="Helical" evidence="6">
    <location>
        <begin position="92"/>
        <end position="115"/>
    </location>
</feature>
<feature type="transmembrane region" description="Helical" evidence="6">
    <location>
        <begin position="414"/>
        <end position="439"/>
    </location>
</feature>
<gene>
    <name evidence="7" type="ORF">QJ036_05965</name>
</gene>
<keyword evidence="3 6" id="KW-0812">Transmembrane</keyword>
<keyword evidence="8" id="KW-1185">Reference proteome</keyword>
<evidence type="ECO:0000256" key="3">
    <source>
        <dbReference type="ARBA" id="ARBA00022692"/>
    </source>
</evidence>
<evidence type="ECO:0000313" key="7">
    <source>
        <dbReference type="EMBL" id="MDI9242026.1"/>
    </source>
</evidence>
<feature type="transmembrane region" description="Helical" evidence="6">
    <location>
        <begin position="180"/>
        <end position="200"/>
    </location>
</feature>
<reference evidence="7 8" key="1">
    <citation type="submission" date="2023-05" db="EMBL/GenBank/DDBJ databases">
        <title>[ruminococcus] sp. nov., isolated from a pig farm feces dump.</title>
        <authorList>
            <person name="Chang Y.-H."/>
        </authorList>
    </citation>
    <scope>NUCLEOTIDE SEQUENCE [LARGE SCALE GENOMIC DNA]</scope>
    <source>
        <strain evidence="7 8">YH-rum2234</strain>
    </source>
</reference>
<dbReference type="AlphaFoldDB" id="A0AAP4B8N1"/>
<dbReference type="PANTHER" id="PTHR42948">
    <property type="entry name" value="TRANSPORTER"/>
    <property type="match status" value="1"/>
</dbReference>
<evidence type="ECO:0000256" key="2">
    <source>
        <dbReference type="ARBA" id="ARBA00022448"/>
    </source>
</evidence>
<dbReference type="Proteomes" id="UP001300383">
    <property type="component" value="Unassembled WGS sequence"/>
</dbReference>
<keyword evidence="2" id="KW-0813">Transport</keyword>
<feature type="transmembrane region" description="Helical" evidence="6">
    <location>
        <begin position="372"/>
        <end position="393"/>
    </location>
</feature>
<organism evidence="7 8">
    <name type="scientific">Fusibacillus kribbianus</name>
    <dbReference type="NCBI Taxonomy" id="3044208"/>
    <lineage>
        <taxon>Bacteria</taxon>
        <taxon>Bacillati</taxon>
        <taxon>Bacillota</taxon>
        <taxon>Clostridia</taxon>
        <taxon>Lachnospirales</taxon>
        <taxon>Lachnospiraceae</taxon>
        <taxon>Fusibacillus</taxon>
    </lineage>
</organism>
<name>A0AAP4B8N1_9FIRM</name>
<evidence type="ECO:0000313" key="8">
    <source>
        <dbReference type="Proteomes" id="UP001300383"/>
    </source>
</evidence>
<feature type="transmembrane region" description="Helical" evidence="6">
    <location>
        <begin position="36"/>
        <end position="59"/>
    </location>
</feature>
<dbReference type="InterPro" id="IPR047218">
    <property type="entry name" value="YocR/YhdH-like"/>
</dbReference>
<dbReference type="RefSeq" id="WP_283230530.1">
    <property type="nucleotide sequence ID" value="NZ_JASGBQ010000007.1"/>
</dbReference>
<dbReference type="EMBL" id="JASGBQ010000007">
    <property type="protein sequence ID" value="MDI9242026.1"/>
    <property type="molecule type" value="Genomic_DNA"/>
</dbReference>
<dbReference type="CDD" id="cd10336">
    <property type="entry name" value="SLC6sbd_Tyt1-Like"/>
    <property type="match status" value="1"/>
</dbReference>
<comment type="caution">
    <text evidence="7">The sequence shown here is derived from an EMBL/GenBank/DDBJ whole genome shotgun (WGS) entry which is preliminary data.</text>
</comment>
<dbReference type="InterPro" id="IPR000175">
    <property type="entry name" value="Na/ntran_symport"/>
</dbReference>
<dbReference type="PRINTS" id="PR00176">
    <property type="entry name" value="NANEUSMPORT"/>
</dbReference>
<sequence>MKKREAFRSRWGFILACIGSAVGMGNIWMFPTRVSLYGGGSFIIPYLIFVVLIGSTGIIGEMSFGRATRSGPVDAFGSACGRRGKRKLGEGIGLIPVLGSLAMAIGYTIVLGWILRYAVGAFMGTTLAPQDIDGFAAAFGTMASAFGNNGWLLGALAIGMIILMFGVGKGIEKANKIMMPIFFFLFVVLGVYVVFQPGAVEGYRYIFRVDAKALADPVTWIYALGQAFFSLSIAGNGTLIYGSYLSDEEDIPASAARVALFDTIAAILAALVIIPAMATTGTRLNQGGPGLMFIFLPNLFRSMPGGTVVAMIFFVAVLVAGMSSLINLYEAPIATVQEKFGLGRVSACAVVGIFSGAAAVCIQGIVSGWMDVLSIYICPLGAGLAAIMFFWVCGKRYVEEQVNLGRKKPVGKMFYPLCKYVFCPVCFLVLILGIVLGGIG</sequence>
<dbReference type="GO" id="GO:0016020">
    <property type="term" value="C:membrane"/>
    <property type="evidence" value="ECO:0007669"/>
    <property type="project" value="UniProtKB-SubCell"/>
</dbReference>
<evidence type="ECO:0000256" key="4">
    <source>
        <dbReference type="ARBA" id="ARBA00022989"/>
    </source>
</evidence>
<evidence type="ECO:0000256" key="1">
    <source>
        <dbReference type="ARBA" id="ARBA00004141"/>
    </source>
</evidence>